<accession>A0ABR3QWK4</accession>
<evidence type="ECO:0000313" key="4">
    <source>
        <dbReference type="EMBL" id="KAL1596536.1"/>
    </source>
</evidence>
<comment type="caution">
    <text evidence="4">The sequence shown here is derived from an EMBL/GenBank/DDBJ whole genome shotgun (WGS) entry which is preliminary data.</text>
</comment>
<sequence length="321" mass="33738">MSVLRSTILLFAASVVASPALLPRQASTVAVTETVSAAAPTASAWNSGAVDNFPIHSSCNATEAAQIKKGLGETLTIVRHARDHILRWGNSSEIYQKYFGNASTGEPIGWYTKIADGDKAGVLFRCDNPDGNCAQEGEFNPNRNAYSSTDTIAGWAGHWRGENATSETVICPLSYEVRKPLEALCGFGWDVANGATNFYWASDLLHRLLHIPKVGEGIVEHYAEDYASVIELAQTESDLSVRDSDTLQLFALEAYAYDIAVPGEGCAGKYTATSSEAASATSAAASSSSAEAASATETPSPTLSKAPSATSAAAATPMIDD</sequence>
<dbReference type="SUPFAM" id="SSF55486">
    <property type="entry name" value="Metalloproteases ('zincins'), catalytic domain"/>
    <property type="match status" value="1"/>
</dbReference>
<reference evidence="4 5" key="1">
    <citation type="submission" date="2024-02" db="EMBL/GenBank/DDBJ databases">
        <title>De novo assembly and annotation of 12 fungi associated with fruit tree decline syndrome in Ontario, Canada.</title>
        <authorList>
            <person name="Sulman M."/>
            <person name="Ellouze W."/>
            <person name="Ilyukhin E."/>
        </authorList>
    </citation>
    <scope>NUCLEOTIDE SEQUENCE [LARGE SCALE GENOMIC DNA]</scope>
    <source>
        <strain evidence="4 5">M42-189</strain>
    </source>
</reference>
<evidence type="ECO:0000313" key="5">
    <source>
        <dbReference type="Proteomes" id="UP001521785"/>
    </source>
</evidence>
<proteinExistence type="predicted"/>
<gene>
    <name evidence="4" type="primary">PRA1</name>
    <name evidence="4" type="ORF">SLS60_009184</name>
</gene>
<dbReference type="CDD" id="cd11307">
    <property type="entry name" value="M35_Asp_f2_like"/>
    <property type="match status" value="1"/>
</dbReference>
<dbReference type="PANTHER" id="PTHR39399">
    <property type="entry name" value="PROTEIN ZPS1"/>
    <property type="match status" value="1"/>
</dbReference>
<dbReference type="Gene3D" id="3.40.390.10">
    <property type="entry name" value="Collagenase (Catalytic Domain)"/>
    <property type="match status" value="1"/>
</dbReference>
<organism evidence="4 5">
    <name type="scientific">Paraconiothyrium brasiliense</name>
    <dbReference type="NCBI Taxonomy" id="300254"/>
    <lineage>
        <taxon>Eukaryota</taxon>
        <taxon>Fungi</taxon>
        <taxon>Dikarya</taxon>
        <taxon>Ascomycota</taxon>
        <taxon>Pezizomycotina</taxon>
        <taxon>Dothideomycetes</taxon>
        <taxon>Pleosporomycetidae</taxon>
        <taxon>Pleosporales</taxon>
        <taxon>Massarineae</taxon>
        <taxon>Didymosphaeriaceae</taxon>
        <taxon>Paraconiothyrium</taxon>
    </lineage>
</organism>
<dbReference type="EMBL" id="JAKJXO020000014">
    <property type="protein sequence ID" value="KAL1596536.1"/>
    <property type="molecule type" value="Genomic_DNA"/>
</dbReference>
<evidence type="ECO:0000259" key="3">
    <source>
        <dbReference type="Pfam" id="PF13933"/>
    </source>
</evidence>
<feature type="chain" id="PRO_5046145631" evidence="2">
    <location>
        <begin position="18"/>
        <end position="321"/>
    </location>
</feature>
<feature type="domain" description="Putative peptidase" evidence="3">
    <location>
        <begin position="9"/>
        <end position="269"/>
    </location>
</feature>
<keyword evidence="2" id="KW-0732">Signal</keyword>
<feature type="region of interest" description="Disordered" evidence="1">
    <location>
        <begin position="281"/>
        <end position="321"/>
    </location>
</feature>
<name>A0ABR3QWK4_9PLEO</name>
<dbReference type="InterPro" id="IPR039124">
    <property type="entry name" value="PRA1-like"/>
</dbReference>
<dbReference type="InterPro" id="IPR024079">
    <property type="entry name" value="MetalloPept_cat_dom_sf"/>
</dbReference>
<feature type="signal peptide" evidence="2">
    <location>
        <begin position="1"/>
        <end position="17"/>
    </location>
</feature>
<dbReference type="PANTHER" id="PTHR39399:SF1">
    <property type="entry name" value="PROTEIN ZPS1"/>
    <property type="match status" value="1"/>
</dbReference>
<keyword evidence="5" id="KW-1185">Reference proteome</keyword>
<dbReference type="Pfam" id="PF13933">
    <property type="entry name" value="HRXXH"/>
    <property type="match status" value="1"/>
</dbReference>
<dbReference type="InterPro" id="IPR029482">
    <property type="entry name" value="HRXXH"/>
</dbReference>
<evidence type="ECO:0000256" key="1">
    <source>
        <dbReference type="SAM" id="MobiDB-lite"/>
    </source>
</evidence>
<evidence type="ECO:0000256" key="2">
    <source>
        <dbReference type="SAM" id="SignalP"/>
    </source>
</evidence>
<protein>
    <submittedName>
        <fullName evidence="4">Prenylated Rab acceptor protein 1</fullName>
    </submittedName>
</protein>
<dbReference type="Proteomes" id="UP001521785">
    <property type="component" value="Unassembled WGS sequence"/>
</dbReference>